<dbReference type="PANTHER" id="PTHR33909:SF1">
    <property type="entry name" value="SEC TRANSLOCON ACCESSORY COMPLEX SUBUNIT YAJC"/>
    <property type="match status" value="1"/>
</dbReference>
<evidence type="ECO:0000256" key="7">
    <source>
        <dbReference type="ARBA" id="ARBA00022989"/>
    </source>
</evidence>
<sequence length="95" mass="10650">MEKIIIGVFAVTIILYYIYTIIVIPKIRSNKIAEQQSKMQEFQNKLKIKDSVLTMSGIYGTIVSINKNIVSLSIAPETIVRVNKAAIVAITEDIH</sequence>
<organism evidence="11 12">
    <name type="scientific">Clostridium botulinum C/D str. DC5</name>
    <dbReference type="NCBI Taxonomy" id="1443128"/>
    <lineage>
        <taxon>Bacteria</taxon>
        <taxon>Bacillati</taxon>
        <taxon>Bacillota</taxon>
        <taxon>Clostridia</taxon>
        <taxon>Eubacteriales</taxon>
        <taxon>Clostridiaceae</taxon>
        <taxon>Clostridium</taxon>
    </lineage>
</organism>
<evidence type="ECO:0000313" key="11">
    <source>
        <dbReference type="EMBL" id="KGM98550.1"/>
    </source>
</evidence>
<comment type="subcellular location">
    <subcellularLocation>
        <location evidence="1">Cell membrane</location>
        <topology evidence="1">Single-pass membrane protein</topology>
    </subcellularLocation>
</comment>
<evidence type="ECO:0000256" key="2">
    <source>
        <dbReference type="ARBA" id="ARBA00006742"/>
    </source>
</evidence>
<accession>A0A0A0IG50</accession>
<gene>
    <name evidence="11" type="ORF">Z955_11190</name>
</gene>
<dbReference type="Proteomes" id="UP000030014">
    <property type="component" value="Unassembled WGS sequence"/>
</dbReference>
<evidence type="ECO:0000256" key="4">
    <source>
        <dbReference type="ARBA" id="ARBA00022475"/>
    </source>
</evidence>
<feature type="transmembrane region" description="Helical" evidence="10">
    <location>
        <begin position="6"/>
        <end position="24"/>
    </location>
</feature>
<keyword evidence="4" id="KW-1003">Cell membrane</keyword>
<evidence type="ECO:0000256" key="5">
    <source>
        <dbReference type="ARBA" id="ARBA00022692"/>
    </source>
</evidence>
<proteinExistence type="inferred from homology"/>
<keyword evidence="6" id="KW-0653">Protein transport</keyword>
<dbReference type="RefSeq" id="WP_039258284.1">
    <property type="nucleotide sequence ID" value="NZ_JDRY01000052.1"/>
</dbReference>
<keyword evidence="5 10" id="KW-0812">Transmembrane</keyword>
<dbReference type="PANTHER" id="PTHR33909">
    <property type="entry name" value="SEC TRANSLOCON ACCESSORY COMPLEX SUBUNIT YAJC"/>
    <property type="match status" value="1"/>
</dbReference>
<dbReference type="EMBL" id="JDRY01000052">
    <property type="protein sequence ID" value="KGM98550.1"/>
    <property type="molecule type" value="Genomic_DNA"/>
</dbReference>
<name>A0A0A0IG50_CLOBO</name>
<dbReference type="SMART" id="SM01323">
    <property type="entry name" value="YajC"/>
    <property type="match status" value="1"/>
</dbReference>
<evidence type="ECO:0000256" key="1">
    <source>
        <dbReference type="ARBA" id="ARBA00004162"/>
    </source>
</evidence>
<keyword evidence="3" id="KW-0813">Transport</keyword>
<comment type="similarity">
    <text evidence="2">Belongs to the YajC family.</text>
</comment>
<dbReference type="Pfam" id="PF02699">
    <property type="entry name" value="YajC"/>
    <property type="match status" value="1"/>
</dbReference>
<evidence type="ECO:0000256" key="9">
    <source>
        <dbReference type="ARBA" id="ARBA00023136"/>
    </source>
</evidence>
<dbReference type="InterPro" id="IPR003849">
    <property type="entry name" value="Preprotein_translocase_YajC"/>
</dbReference>
<keyword evidence="8" id="KW-0811">Translocation</keyword>
<evidence type="ECO:0000256" key="10">
    <source>
        <dbReference type="SAM" id="Phobius"/>
    </source>
</evidence>
<comment type="caution">
    <text evidence="11">The sequence shown here is derived from an EMBL/GenBank/DDBJ whole genome shotgun (WGS) entry which is preliminary data.</text>
</comment>
<evidence type="ECO:0000256" key="3">
    <source>
        <dbReference type="ARBA" id="ARBA00022448"/>
    </source>
</evidence>
<evidence type="ECO:0000256" key="8">
    <source>
        <dbReference type="ARBA" id="ARBA00023010"/>
    </source>
</evidence>
<evidence type="ECO:0000313" key="12">
    <source>
        <dbReference type="Proteomes" id="UP000030014"/>
    </source>
</evidence>
<dbReference type="GO" id="GO:0005886">
    <property type="term" value="C:plasma membrane"/>
    <property type="evidence" value="ECO:0007669"/>
    <property type="project" value="UniProtKB-SubCell"/>
</dbReference>
<evidence type="ECO:0000256" key="6">
    <source>
        <dbReference type="ARBA" id="ARBA00022927"/>
    </source>
</evidence>
<dbReference type="GO" id="GO:0015031">
    <property type="term" value="P:protein transport"/>
    <property type="evidence" value="ECO:0007669"/>
    <property type="project" value="UniProtKB-KW"/>
</dbReference>
<protein>
    <submittedName>
        <fullName evidence="11">Preprotein translocase subunit YajC</fullName>
    </submittedName>
</protein>
<dbReference type="AlphaFoldDB" id="A0A0A0IG50"/>
<reference evidence="11 12" key="1">
    <citation type="submission" date="2014-01" db="EMBL/GenBank/DDBJ databases">
        <title>Plasmidome dynamics in the species complex Clostridium novyi sensu lato converts strains of independent lineages into distinctly different pathogens.</title>
        <authorList>
            <person name="Skarin H."/>
            <person name="Segerman B."/>
        </authorList>
    </citation>
    <scope>NUCLEOTIDE SEQUENCE [LARGE SCALE GENOMIC DNA]</scope>
    <source>
        <strain evidence="11 12">DC5</strain>
    </source>
</reference>
<keyword evidence="7 10" id="KW-1133">Transmembrane helix</keyword>
<keyword evidence="9 10" id="KW-0472">Membrane</keyword>